<name>C1NAK8_MICPC</name>
<reference evidence="1 2" key="1">
    <citation type="journal article" date="2009" name="Science">
        <title>Green evolution and dynamic adaptations revealed by genomes of the marine picoeukaryotes Micromonas.</title>
        <authorList>
            <person name="Worden A.Z."/>
            <person name="Lee J.H."/>
            <person name="Mock T."/>
            <person name="Rouze P."/>
            <person name="Simmons M.P."/>
            <person name="Aerts A.L."/>
            <person name="Allen A.E."/>
            <person name="Cuvelier M.L."/>
            <person name="Derelle E."/>
            <person name="Everett M.V."/>
            <person name="Foulon E."/>
            <person name="Grimwood J."/>
            <person name="Gundlach H."/>
            <person name="Henrissat B."/>
            <person name="Napoli C."/>
            <person name="McDonald S.M."/>
            <person name="Parker M.S."/>
            <person name="Rombauts S."/>
            <person name="Salamov A."/>
            <person name="Von Dassow P."/>
            <person name="Badger J.H."/>
            <person name="Coutinho P.M."/>
            <person name="Demir E."/>
            <person name="Dubchak I."/>
            <person name="Gentemann C."/>
            <person name="Eikrem W."/>
            <person name="Gready J.E."/>
            <person name="John U."/>
            <person name="Lanier W."/>
            <person name="Lindquist E.A."/>
            <person name="Lucas S."/>
            <person name="Mayer K.F."/>
            <person name="Moreau H."/>
            <person name="Not F."/>
            <person name="Otillar R."/>
            <person name="Panaud O."/>
            <person name="Pangilinan J."/>
            <person name="Paulsen I."/>
            <person name="Piegu B."/>
            <person name="Poliakov A."/>
            <person name="Robbens S."/>
            <person name="Schmutz J."/>
            <person name="Toulza E."/>
            <person name="Wyss T."/>
            <person name="Zelensky A."/>
            <person name="Zhou K."/>
            <person name="Armbrust E.V."/>
            <person name="Bhattacharya D."/>
            <person name="Goodenough U.W."/>
            <person name="Van de Peer Y."/>
            <person name="Grigoriev I.V."/>
        </authorList>
    </citation>
    <scope>NUCLEOTIDE SEQUENCE [LARGE SCALE GENOMIC DNA]</scope>
    <source>
        <strain evidence="1 2">CCMP1545</strain>
    </source>
</reference>
<dbReference type="Proteomes" id="UP000001876">
    <property type="component" value="Unassembled WGS sequence"/>
</dbReference>
<organism evidence="2">
    <name type="scientific">Micromonas pusilla (strain CCMP1545)</name>
    <name type="common">Picoplanktonic green alga</name>
    <dbReference type="NCBI Taxonomy" id="564608"/>
    <lineage>
        <taxon>Eukaryota</taxon>
        <taxon>Viridiplantae</taxon>
        <taxon>Chlorophyta</taxon>
        <taxon>Mamiellophyceae</taxon>
        <taxon>Mamiellales</taxon>
        <taxon>Mamiellaceae</taxon>
        <taxon>Micromonas</taxon>
    </lineage>
</organism>
<sequence length="105" mass="11622">MKSFESRLPRRKSPYTRAFIVLAIALIGFMALFGVESPKLAPSRPQPQSSATKRACVGLAESRLLSFTEATTGACRDSERQRACQDVLVDMRVQNSGFHVTITIF</sequence>
<dbReference type="AlphaFoldDB" id="C1NAK8"/>
<evidence type="ECO:0000313" key="1">
    <source>
        <dbReference type="EMBL" id="EEH50959.1"/>
    </source>
</evidence>
<accession>C1NAK8</accession>
<evidence type="ECO:0000313" key="2">
    <source>
        <dbReference type="Proteomes" id="UP000001876"/>
    </source>
</evidence>
<dbReference type="RefSeq" id="XP_003064979.1">
    <property type="nucleotide sequence ID" value="XM_003064933.1"/>
</dbReference>
<protein>
    <submittedName>
        <fullName evidence="1">Predicted protein</fullName>
    </submittedName>
</protein>
<gene>
    <name evidence="1" type="ORF">MICPUCDRAFT_66110</name>
</gene>
<keyword evidence="2" id="KW-1185">Reference proteome</keyword>
<proteinExistence type="predicted"/>
<dbReference type="GeneID" id="9690420"/>
<dbReference type="KEGG" id="mpp:MICPUCDRAFT_66110"/>
<dbReference type="EMBL" id="GG663753">
    <property type="protein sequence ID" value="EEH50959.1"/>
    <property type="molecule type" value="Genomic_DNA"/>
</dbReference>